<dbReference type="Proteomes" id="UP000224006">
    <property type="component" value="Chromosome V"/>
</dbReference>
<dbReference type="GeneID" id="40310950"/>
<evidence type="ECO:0000313" key="3">
    <source>
        <dbReference type="Proteomes" id="UP000224006"/>
    </source>
</evidence>
<protein>
    <submittedName>
        <fullName evidence="2">Uncharacterized protein</fullName>
    </submittedName>
</protein>
<dbReference type="RefSeq" id="XP_029219144.1">
    <property type="nucleotide sequence ID" value="XM_029364436.1"/>
</dbReference>
<proteinExistence type="predicted"/>
<feature type="region of interest" description="Disordered" evidence="1">
    <location>
        <begin position="343"/>
        <end position="368"/>
    </location>
</feature>
<comment type="caution">
    <text evidence="2">The sequence shown here is derived from an EMBL/GenBank/DDBJ whole genome shotgun (WGS) entry which is preliminary data.</text>
</comment>
<evidence type="ECO:0000256" key="1">
    <source>
        <dbReference type="SAM" id="MobiDB-lite"/>
    </source>
</evidence>
<evidence type="ECO:0000313" key="2">
    <source>
        <dbReference type="EMBL" id="PFH35135.1"/>
    </source>
</evidence>
<feature type="compositionally biased region" description="Polar residues" evidence="1">
    <location>
        <begin position="1"/>
        <end position="26"/>
    </location>
</feature>
<dbReference type="EMBL" id="NWUJ01000005">
    <property type="protein sequence ID" value="PFH35135.1"/>
    <property type="molecule type" value="Genomic_DNA"/>
</dbReference>
<organism evidence="2 3">
    <name type="scientific">Besnoitia besnoiti</name>
    <name type="common">Apicomplexan protozoan</name>
    <dbReference type="NCBI Taxonomy" id="94643"/>
    <lineage>
        <taxon>Eukaryota</taxon>
        <taxon>Sar</taxon>
        <taxon>Alveolata</taxon>
        <taxon>Apicomplexa</taxon>
        <taxon>Conoidasida</taxon>
        <taxon>Coccidia</taxon>
        <taxon>Eucoccidiorida</taxon>
        <taxon>Eimeriorina</taxon>
        <taxon>Sarcocystidae</taxon>
        <taxon>Besnoitia</taxon>
    </lineage>
</organism>
<keyword evidence="3" id="KW-1185">Reference proteome</keyword>
<name>A0A2A9MAX6_BESBE</name>
<sequence>MAKQLPSESSSNGVSRYHNASPSDQASARELHRLVTEAAGTRLVNVTVNLTLNDHEMNSSATHAPLKLEEGVSADEAGTARFISVPGTNVISPESATVAILEGLVVALEREKALDGAGTPPLPRARGTASQRRARFSTKKKELHRSWTAAASRLLVGVAMAVIVTTSLRKFALCMNDDVADNVIFNEASDGNLPDISPHVFHFGDFPRFQPRIVPLLPLEDGEENSGTAQGYEKDFLHAESIDDFKKREARFRQRYCSRFAVVSTETAGFSARVPESMVTASPMQNHPETTGFFGIPVTRRSLWRNLVQIKEGSSDPLSVVLDLIILGALLLSLVRYTEADHGTPAVPPSLDSPAVSASPGMKDKQEK</sequence>
<reference evidence="2 3" key="1">
    <citation type="submission" date="2017-09" db="EMBL/GenBank/DDBJ databases">
        <title>Genome sequencing of Besnoitia besnoiti strain Bb-Ger1.</title>
        <authorList>
            <person name="Schares G."/>
            <person name="Venepally P."/>
            <person name="Lorenzi H.A."/>
        </authorList>
    </citation>
    <scope>NUCLEOTIDE SEQUENCE [LARGE SCALE GENOMIC DNA]</scope>
    <source>
        <strain evidence="2 3">Bb-Ger1</strain>
    </source>
</reference>
<dbReference type="VEuPathDB" id="ToxoDB:BESB_060220"/>
<feature type="region of interest" description="Disordered" evidence="1">
    <location>
        <begin position="1"/>
        <end position="28"/>
    </location>
</feature>
<dbReference type="KEGG" id="bbes:BESB_060220"/>
<dbReference type="AlphaFoldDB" id="A0A2A9MAX6"/>
<accession>A0A2A9MAX6</accession>
<gene>
    <name evidence="2" type="ORF">BESB_060220</name>
</gene>